<protein>
    <recommendedName>
        <fullName evidence="10">Purine-cytosine permease</fullName>
    </recommendedName>
</protein>
<feature type="transmembrane region" description="Helical" evidence="8">
    <location>
        <begin position="169"/>
        <end position="188"/>
    </location>
</feature>
<feature type="transmembrane region" description="Helical" evidence="8">
    <location>
        <begin position="271"/>
        <end position="292"/>
    </location>
</feature>
<feature type="transmembrane region" description="Helical" evidence="8">
    <location>
        <begin position="200"/>
        <end position="220"/>
    </location>
</feature>
<organism evidence="9">
    <name type="scientific">Bionectria ochroleuca</name>
    <name type="common">Gliocladium roseum</name>
    <dbReference type="NCBI Taxonomy" id="29856"/>
    <lineage>
        <taxon>Eukaryota</taxon>
        <taxon>Fungi</taxon>
        <taxon>Dikarya</taxon>
        <taxon>Ascomycota</taxon>
        <taxon>Pezizomycotina</taxon>
        <taxon>Sordariomycetes</taxon>
        <taxon>Hypocreomycetidae</taxon>
        <taxon>Hypocreales</taxon>
        <taxon>Bionectriaceae</taxon>
        <taxon>Clonostachys</taxon>
    </lineage>
</organism>
<dbReference type="PIRSF" id="PIRSF002744">
    <property type="entry name" value="Pur-cyt_permease"/>
    <property type="match status" value="1"/>
</dbReference>
<feature type="transmembrane region" description="Helical" evidence="8">
    <location>
        <begin position="94"/>
        <end position="114"/>
    </location>
</feature>
<name>A0A0B7KA14_BIOOC</name>
<evidence type="ECO:0000256" key="4">
    <source>
        <dbReference type="ARBA" id="ARBA00022692"/>
    </source>
</evidence>
<comment type="similarity">
    <text evidence="2 7">Belongs to the purine-cytosine permease (2.A.39) family.</text>
</comment>
<evidence type="ECO:0000313" key="9">
    <source>
        <dbReference type="EMBL" id="CEO52347.1"/>
    </source>
</evidence>
<dbReference type="InterPro" id="IPR001248">
    <property type="entry name" value="Pur-cyt_permease"/>
</dbReference>
<reference evidence="9" key="1">
    <citation type="submission" date="2015-01" db="EMBL/GenBank/DDBJ databases">
        <authorList>
            <person name="Durling Mikael"/>
        </authorList>
    </citation>
    <scope>NUCLEOTIDE SEQUENCE</scope>
</reference>
<dbReference type="InterPro" id="IPR026030">
    <property type="entry name" value="Pur-cyt_permease_Fcy2/21/22"/>
</dbReference>
<keyword evidence="4 8" id="KW-0812">Transmembrane</keyword>
<sequence length="494" mass="53345">MEKTMKIQAGELDATVMEEASTPTKATKFLGLQKLGKLLGVEVQGNDPIAPEEKKDRRYFKLFTLWFSMNFNLLAISTGMSGTLGFGLSLRDCSLIILFFALLISLAAPYLSLFGVKLGLRQMIQARFSFGKYGVAIPLILNMATLFGYAILGSILGGQALSAINPEGLSVNVGIVILAIIDLILIFFGSRLIHQFDLYAWFPTLVAILVAVGCSGKHLYNQSVTEPATASSVLSFASLIAGFFLPWSAIASDFATYFDSFSKARAFTPSYIGLVVGGVPLMILGAAIGGAVPNVPTWEEGYNSTSVGGVLAAMLQPVGGFGKFLLILLALSVLANMVGSVYALTLNFQALFWLLRIRLPRLVYTIVATAIIIPVAIRVAAEFLSSLSNFLGIIGYWPACFVAVVLVEHFVFRKGQYENYDIEQWDNGKDLPLGVAALAASLCSFGLVVPGMSQIWFTGPIAVHTGDIGFETAFVVTAMCYVPFRYIEMKLTGR</sequence>
<dbReference type="GO" id="GO:0022857">
    <property type="term" value="F:transmembrane transporter activity"/>
    <property type="evidence" value="ECO:0007669"/>
    <property type="project" value="InterPro"/>
</dbReference>
<keyword evidence="6 7" id="KW-0472">Membrane</keyword>
<dbReference type="Pfam" id="PF02133">
    <property type="entry name" value="Transp_cyt_pur"/>
    <property type="match status" value="1"/>
</dbReference>
<evidence type="ECO:0000256" key="7">
    <source>
        <dbReference type="PIRNR" id="PIRNR002744"/>
    </source>
</evidence>
<feature type="transmembrane region" description="Helical" evidence="8">
    <location>
        <begin position="433"/>
        <end position="456"/>
    </location>
</feature>
<feature type="transmembrane region" description="Helical" evidence="8">
    <location>
        <begin position="468"/>
        <end position="487"/>
    </location>
</feature>
<dbReference type="PANTHER" id="PTHR31806">
    <property type="entry name" value="PURINE-CYTOSINE PERMEASE FCY2-RELATED"/>
    <property type="match status" value="1"/>
</dbReference>
<gene>
    <name evidence="9" type="ORF">BN869_000008405_1</name>
</gene>
<accession>A0A0B7KA14</accession>
<feature type="transmembrane region" description="Helical" evidence="8">
    <location>
        <begin position="324"/>
        <end position="355"/>
    </location>
</feature>
<evidence type="ECO:0000256" key="8">
    <source>
        <dbReference type="SAM" id="Phobius"/>
    </source>
</evidence>
<evidence type="ECO:0000256" key="1">
    <source>
        <dbReference type="ARBA" id="ARBA00004141"/>
    </source>
</evidence>
<evidence type="ECO:0000256" key="3">
    <source>
        <dbReference type="ARBA" id="ARBA00022448"/>
    </source>
</evidence>
<comment type="subcellular location">
    <subcellularLocation>
        <location evidence="1">Membrane</location>
        <topology evidence="1">Multi-pass membrane protein</topology>
    </subcellularLocation>
</comment>
<feature type="transmembrane region" description="Helical" evidence="8">
    <location>
        <begin position="63"/>
        <end position="88"/>
    </location>
</feature>
<feature type="transmembrane region" description="Helical" evidence="8">
    <location>
        <begin position="135"/>
        <end position="157"/>
    </location>
</feature>
<evidence type="ECO:0000256" key="5">
    <source>
        <dbReference type="ARBA" id="ARBA00022989"/>
    </source>
</evidence>
<keyword evidence="5 8" id="KW-1133">Transmembrane helix</keyword>
<feature type="transmembrane region" description="Helical" evidence="8">
    <location>
        <begin position="232"/>
        <end position="250"/>
    </location>
</feature>
<proteinExistence type="inferred from homology"/>
<dbReference type="Gene3D" id="1.10.4160.10">
    <property type="entry name" value="Hydantoin permease"/>
    <property type="match status" value="1"/>
</dbReference>
<evidence type="ECO:0000256" key="6">
    <source>
        <dbReference type="ARBA" id="ARBA00023136"/>
    </source>
</evidence>
<dbReference type="AlphaFoldDB" id="A0A0B7KA14"/>
<feature type="transmembrane region" description="Helical" evidence="8">
    <location>
        <begin position="393"/>
        <end position="412"/>
    </location>
</feature>
<dbReference type="EMBL" id="CDPU01000028">
    <property type="protein sequence ID" value="CEO52347.1"/>
    <property type="molecule type" value="Genomic_DNA"/>
</dbReference>
<dbReference type="GO" id="GO:0005886">
    <property type="term" value="C:plasma membrane"/>
    <property type="evidence" value="ECO:0007669"/>
    <property type="project" value="TreeGrafter"/>
</dbReference>
<feature type="transmembrane region" description="Helical" evidence="8">
    <location>
        <begin position="362"/>
        <end position="381"/>
    </location>
</feature>
<keyword evidence="3 7" id="KW-0813">Transport</keyword>
<evidence type="ECO:0008006" key="10">
    <source>
        <dbReference type="Google" id="ProtNLM"/>
    </source>
</evidence>
<evidence type="ECO:0000256" key="2">
    <source>
        <dbReference type="ARBA" id="ARBA00008974"/>
    </source>
</evidence>
<dbReference type="PANTHER" id="PTHR31806:SF5">
    <property type="entry name" value="PURINE-CYTOSINE PERMEASE FCY21"/>
    <property type="match status" value="1"/>
</dbReference>